<accession>A0A2B1K5N9</accession>
<gene>
    <name evidence="1" type="ORF">COJ50_24155</name>
</gene>
<evidence type="ECO:0000313" key="1">
    <source>
        <dbReference type="EMBL" id="PFN19372.1"/>
    </source>
</evidence>
<reference evidence="1 2" key="1">
    <citation type="submission" date="2017-09" db="EMBL/GenBank/DDBJ databases">
        <title>Large-scale bioinformatics analysis of Bacillus genomes uncovers conserved roles of natural products in bacterial physiology.</title>
        <authorList>
            <consortium name="Agbiome Team Llc"/>
            <person name="Bleich R.M."/>
            <person name="Grubbs K.J."/>
            <person name="Santa Maria K.C."/>
            <person name="Allen S.E."/>
            <person name="Farag S."/>
            <person name="Shank E.A."/>
            <person name="Bowers A."/>
        </authorList>
    </citation>
    <scope>NUCLEOTIDE SEQUENCE [LARGE SCALE GENOMIC DNA]</scope>
    <source>
        <strain evidence="1 2">AFS076905</strain>
    </source>
</reference>
<name>A0A2B1K5N9_BACCE</name>
<proteinExistence type="predicted"/>
<dbReference type="RefSeq" id="WP_098542021.1">
    <property type="nucleotide sequence ID" value="NZ_NUYN01000043.1"/>
</dbReference>
<dbReference type="Proteomes" id="UP000225182">
    <property type="component" value="Unassembled WGS sequence"/>
</dbReference>
<comment type="caution">
    <text evidence="1">The sequence shown here is derived from an EMBL/GenBank/DDBJ whole genome shotgun (WGS) entry which is preliminary data.</text>
</comment>
<organism evidence="1 2">
    <name type="scientific">Bacillus cereus</name>
    <dbReference type="NCBI Taxonomy" id="1396"/>
    <lineage>
        <taxon>Bacteria</taxon>
        <taxon>Bacillati</taxon>
        <taxon>Bacillota</taxon>
        <taxon>Bacilli</taxon>
        <taxon>Bacillales</taxon>
        <taxon>Bacillaceae</taxon>
        <taxon>Bacillus</taxon>
        <taxon>Bacillus cereus group</taxon>
    </lineage>
</organism>
<evidence type="ECO:0000313" key="2">
    <source>
        <dbReference type="Proteomes" id="UP000225182"/>
    </source>
</evidence>
<dbReference type="AlphaFoldDB" id="A0A2B1K5N9"/>
<protein>
    <submittedName>
        <fullName evidence="1">Uncharacterized protein</fullName>
    </submittedName>
</protein>
<dbReference type="EMBL" id="NUYN01000043">
    <property type="protein sequence ID" value="PFN19372.1"/>
    <property type="molecule type" value="Genomic_DNA"/>
</dbReference>
<sequence length="92" mass="10480">MVGDSLNDFLVSELEGEYVLQEKVFDAKNFTVYIATPVDNKIEYDCLILMRHLSNKVPSVHIWETGICKKATKMEIAKEVTEAIQLGFINKD</sequence>